<accession>A0A858ZU88</accession>
<reference evidence="1 2" key="1">
    <citation type="submission" date="2020-05" db="EMBL/GenBank/DDBJ databases">
        <title>Complete genome sequence of Alicycliphilus denitrificans DP3.</title>
        <authorList>
            <person name="Chen X."/>
        </authorList>
    </citation>
    <scope>NUCLEOTIDE SEQUENCE [LARGE SCALE GENOMIC DNA]</scope>
    <source>
        <strain evidence="1 2">DP3</strain>
    </source>
</reference>
<organism evidence="1 2">
    <name type="scientific">Alicycliphilus denitrificans</name>
    <dbReference type="NCBI Taxonomy" id="179636"/>
    <lineage>
        <taxon>Bacteria</taxon>
        <taxon>Pseudomonadati</taxon>
        <taxon>Pseudomonadota</taxon>
        <taxon>Betaproteobacteria</taxon>
        <taxon>Burkholderiales</taxon>
        <taxon>Comamonadaceae</taxon>
        <taxon>Alicycliphilus</taxon>
    </lineage>
</organism>
<sequence>MAKKRPPLDGIFQPQTMALLSVYAQYTKEIDGLDMSLVELAETLVLAHLEEHERFQDWTERTAVIEGFLERIGEDLI</sequence>
<proteinExistence type="predicted"/>
<evidence type="ECO:0000313" key="2">
    <source>
        <dbReference type="Proteomes" id="UP000500755"/>
    </source>
</evidence>
<dbReference type="Proteomes" id="UP000500755">
    <property type="component" value="Chromosome"/>
</dbReference>
<evidence type="ECO:0000313" key="1">
    <source>
        <dbReference type="EMBL" id="QKD44476.1"/>
    </source>
</evidence>
<name>A0A858ZU88_9BURK</name>
<dbReference type="AlphaFoldDB" id="A0A858ZU88"/>
<dbReference type="RefSeq" id="WP_168727911.1">
    <property type="nucleotide sequence ID" value="NZ_CP051298.1"/>
</dbReference>
<protein>
    <submittedName>
        <fullName evidence="1">Uncharacterized protein</fullName>
    </submittedName>
</protein>
<dbReference type="EMBL" id="CP051298">
    <property type="protein sequence ID" value="QKD44476.1"/>
    <property type="molecule type" value="Genomic_DNA"/>
</dbReference>
<gene>
    <name evidence="1" type="ORF">HF896_12930</name>
</gene>